<evidence type="ECO:0000313" key="8">
    <source>
        <dbReference type="Proteomes" id="UP000052022"/>
    </source>
</evidence>
<proteinExistence type="predicted"/>
<evidence type="ECO:0000313" key="7">
    <source>
        <dbReference type="EMBL" id="CUH75061.1"/>
    </source>
</evidence>
<dbReference type="SUPFAM" id="SSF56112">
    <property type="entry name" value="Protein kinase-like (PK-like)"/>
    <property type="match status" value="1"/>
</dbReference>
<dbReference type="GO" id="GO:0004674">
    <property type="term" value="F:protein serine/threonine kinase activity"/>
    <property type="evidence" value="ECO:0007669"/>
    <property type="project" value="UniProtKB-EC"/>
</dbReference>
<sequence length="751" mass="78533">MSEKTASPPSGPDEEGERTILAPMPSDHSAAPIADDEQLDERTVIAPLPNADPSAALAGTPVGHFAGSNPDAPAVAFTPGQLAQPAVSQAPAAARLSGVATDSPPDEVAEDRTIMAPMPMAEPSGHVPAGTPVQAAPPVPSDATPNTAVPVQAALSSEPLQKLETGYVINNMYRVLQPLDQGGMGRVFRGEEIGTGEPVAIKVILPEFSEDTKAADMFRREARTLRLLHHDAIVRYFAYLPPDARLNLHALIMGFIEGTKLSDRIKTKGALSLGEICRLFARLADGLAAAHEVGVVHRDLSPDNVMLPDDKIEKAVLIDFGISRSSAIKDVTLGNEFAGKLKYVSPEQLGAFGGEADGRSDIYSMGLLMYAAATGGPAPMGSSIVEAVKLREGMPDLSAAPVELQGLMYQMLQPDPAMRLATMAQVKQVLQDIEGGRSPSATTLGGTSMPSGAGLTYGVTQSSTIHRQVEGLQAAPNMGIVTSSGMQATPASSGDNGAAARPAKKGWGKAIPLLLVLSALTGGGVWYGLIQPKGGTSVVAESAQDLQRIPGRETFLAEAVPAGCAFATNRLYGPNAGMIEGFHTADMSLGGLEGAWAANYGGAPALISRVVEAGQCDVLALARRFQGTAGAKTELTLSTNVMTRRDEISGKLWGSVGRADWLAIITPKGQVYNLTSRLQDPIGQERQFSFRIRSGAPGKYMLVAISSHKSLVRTGAMQDGTDASAIFHLISRELEKAPGAAVDVGFVHIMP</sequence>
<dbReference type="InterPro" id="IPR008266">
    <property type="entry name" value="Tyr_kinase_AS"/>
</dbReference>
<dbReference type="GO" id="GO:0005524">
    <property type="term" value="F:ATP binding"/>
    <property type="evidence" value="ECO:0007669"/>
    <property type="project" value="UniProtKB-KW"/>
</dbReference>
<dbReference type="STRING" id="928856.SAMN04488049_1299"/>
<keyword evidence="4" id="KW-0067">ATP-binding</keyword>
<evidence type="ECO:0000256" key="4">
    <source>
        <dbReference type="ARBA" id="ARBA00022840"/>
    </source>
</evidence>
<protein>
    <submittedName>
        <fullName evidence="7">Serine/threonine-protein kinase PrkC</fullName>
        <ecNumber evidence="7">2.7.11.1</ecNumber>
    </submittedName>
</protein>
<feature type="domain" description="Protein kinase" evidence="6">
    <location>
        <begin position="173"/>
        <end position="431"/>
    </location>
</feature>
<evidence type="ECO:0000256" key="2">
    <source>
        <dbReference type="ARBA" id="ARBA00022741"/>
    </source>
</evidence>
<keyword evidence="8" id="KW-1185">Reference proteome</keyword>
<dbReference type="EMBL" id="CYSD01000006">
    <property type="protein sequence ID" value="CUH75061.1"/>
    <property type="molecule type" value="Genomic_DNA"/>
</dbReference>
<dbReference type="Pfam" id="PF00069">
    <property type="entry name" value="Pkinase"/>
    <property type="match status" value="1"/>
</dbReference>
<dbReference type="PANTHER" id="PTHR43289:SF34">
    <property type="entry name" value="SERINE_THREONINE-PROTEIN KINASE YBDM-RELATED"/>
    <property type="match status" value="1"/>
</dbReference>
<keyword evidence="1 7" id="KW-0808">Transferase</keyword>
<dbReference type="EC" id="2.7.11.1" evidence="7"/>
<dbReference type="CDD" id="cd14014">
    <property type="entry name" value="STKc_PknB_like"/>
    <property type="match status" value="1"/>
</dbReference>
<keyword evidence="3 7" id="KW-0418">Kinase</keyword>
<evidence type="ECO:0000256" key="5">
    <source>
        <dbReference type="SAM" id="MobiDB-lite"/>
    </source>
</evidence>
<reference evidence="7 8" key="1">
    <citation type="submission" date="2015-09" db="EMBL/GenBank/DDBJ databases">
        <authorList>
            <consortium name="Swine Surveillance"/>
        </authorList>
    </citation>
    <scope>NUCLEOTIDE SEQUENCE [LARGE SCALE GENOMIC DNA]</scope>
    <source>
        <strain evidence="7 8">CECT 7557</strain>
    </source>
</reference>
<dbReference type="InterPro" id="IPR000719">
    <property type="entry name" value="Prot_kinase_dom"/>
</dbReference>
<evidence type="ECO:0000259" key="6">
    <source>
        <dbReference type="PROSITE" id="PS50011"/>
    </source>
</evidence>
<accession>A0A0P1GHE2</accession>
<dbReference type="PROSITE" id="PS00109">
    <property type="entry name" value="PROTEIN_KINASE_TYR"/>
    <property type="match status" value="1"/>
</dbReference>
<feature type="region of interest" description="Disordered" evidence="5">
    <location>
        <begin position="1"/>
        <end position="39"/>
    </location>
</feature>
<dbReference type="Proteomes" id="UP000052022">
    <property type="component" value="Unassembled WGS sequence"/>
</dbReference>
<evidence type="ECO:0000256" key="3">
    <source>
        <dbReference type="ARBA" id="ARBA00022777"/>
    </source>
</evidence>
<dbReference type="PANTHER" id="PTHR43289">
    <property type="entry name" value="MITOGEN-ACTIVATED PROTEIN KINASE KINASE KINASE 20-RELATED"/>
    <property type="match status" value="1"/>
</dbReference>
<dbReference type="OrthoDB" id="9801841at2"/>
<dbReference type="Gene3D" id="1.10.510.10">
    <property type="entry name" value="Transferase(Phosphotransferase) domain 1"/>
    <property type="match status" value="1"/>
</dbReference>
<keyword evidence="2" id="KW-0547">Nucleotide-binding</keyword>
<name>A0A0P1GHE2_9RHOB</name>
<dbReference type="RefSeq" id="WP_058288371.1">
    <property type="nucleotide sequence ID" value="NZ_CYSD01000006.1"/>
</dbReference>
<evidence type="ECO:0000256" key="1">
    <source>
        <dbReference type="ARBA" id="ARBA00022679"/>
    </source>
</evidence>
<dbReference type="PROSITE" id="PS50011">
    <property type="entry name" value="PROTEIN_KINASE_DOM"/>
    <property type="match status" value="1"/>
</dbReference>
<dbReference type="AlphaFoldDB" id="A0A0P1GHE2"/>
<organism evidence="7 8">
    <name type="scientific">Tritonibacter multivorans</name>
    <dbReference type="NCBI Taxonomy" id="928856"/>
    <lineage>
        <taxon>Bacteria</taxon>
        <taxon>Pseudomonadati</taxon>
        <taxon>Pseudomonadota</taxon>
        <taxon>Alphaproteobacteria</taxon>
        <taxon>Rhodobacterales</taxon>
        <taxon>Paracoccaceae</taxon>
        <taxon>Tritonibacter</taxon>
    </lineage>
</organism>
<gene>
    <name evidence="7" type="primary">prkC</name>
    <name evidence="7" type="ORF">TRM7557_00204</name>
</gene>
<dbReference type="Gene3D" id="3.30.200.20">
    <property type="entry name" value="Phosphorylase Kinase, domain 1"/>
    <property type="match status" value="1"/>
</dbReference>
<dbReference type="InterPro" id="IPR011009">
    <property type="entry name" value="Kinase-like_dom_sf"/>
</dbReference>